<protein>
    <submittedName>
        <fullName evidence="2">Uncharacterized protein</fullName>
    </submittedName>
</protein>
<dbReference type="AlphaFoldDB" id="A0A5R9IEG0"/>
<dbReference type="OrthoDB" id="7062377at2"/>
<evidence type="ECO:0000313" key="3">
    <source>
        <dbReference type="Proteomes" id="UP000307790"/>
    </source>
</evidence>
<comment type="caution">
    <text evidence="2">The sequence shown here is derived from an EMBL/GenBank/DDBJ whole genome shotgun (WGS) entry which is preliminary data.</text>
</comment>
<reference evidence="2 3" key="1">
    <citation type="submission" date="2019-05" db="EMBL/GenBank/DDBJ databases">
        <title>Genome sequences of Thalassotalea litorea 1K03283.</title>
        <authorList>
            <person name="Zhang D."/>
        </authorList>
    </citation>
    <scope>NUCLEOTIDE SEQUENCE [LARGE SCALE GENOMIC DNA]</scope>
    <source>
        <strain evidence="2 3">MCCC 1K03283</strain>
    </source>
</reference>
<keyword evidence="1" id="KW-0472">Membrane</keyword>
<accession>A0A5R9IEG0</accession>
<organism evidence="2 3">
    <name type="scientific">Thalassotalea litorea</name>
    <dbReference type="NCBI Taxonomy" id="2020715"/>
    <lineage>
        <taxon>Bacteria</taxon>
        <taxon>Pseudomonadati</taxon>
        <taxon>Pseudomonadota</taxon>
        <taxon>Gammaproteobacteria</taxon>
        <taxon>Alteromonadales</taxon>
        <taxon>Colwelliaceae</taxon>
        <taxon>Thalassotalea</taxon>
    </lineage>
</organism>
<evidence type="ECO:0000256" key="1">
    <source>
        <dbReference type="SAM" id="Phobius"/>
    </source>
</evidence>
<gene>
    <name evidence="2" type="ORF">FE810_13115</name>
</gene>
<name>A0A5R9IEG0_9GAMM</name>
<sequence>MKFRIKKWNQLSTAKKAFRIIDIVAIFYLVVLGSFVVRAEVTAKTNTERLFLINSPLLFKVLNPTSGNALGATLPFVNIGFLNRSKIDELNENIDNIRRHEAKHLEQFQTLGPIKAFQLENWKSEGIAEYARGSSTIDICATTPVGTEAQLDYREYHTVVKYLIESEKLTEEDIYALDSYPLKFAQKWVAEKHCTMLVIE</sequence>
<keyword evidence="3" id="KW-1185">Reference proteome</keyword>
<evidence type="ECO:0000313" key="2">
    <source>
        <dbReference type="EMBL" id="TLU61991.1"/>
    </source>
</evidence>
<dbReference type="RefSeq" id="WP_138320524.1">
    <property type="nucleotide sequence ID" value="NZ_VCBC01000013.1"/>
</dbReference>
<keyword evidence="1" id="KW-0812">Transmembrane</keyword>
<dbReference type="EMBL" id="VCBC01000013">
    <property type="protein sequence ID" value="TLU61991.1"/>
    <property type="molecule type" value="Genomic_DNA"/>
</dbReference>
<feature type="transmembrane region" description="Helical" evidence="1">
    <location>
        <begin position="20"/>
        <end position="37"/>
    </location>
</feature>
<proteinExistence type="predicted"/>
<dbReference type="Proteomes" id="UP000307790">
    <property type="component" value="Unassembled WGS sequence"/>
</dbReference>
<keyword evidence="1" id="KW-1133">Transmembrane helix</keyword>